<dbReference type="FunFam" id="3.40.50.980:FF:000001">
    <property type="entry name" value="Non-ribosomal peptide synthetase"/>
    <property type="match status" value="1"/>
</dbReference>
<dbReference type="InterPro" id="IPR036736">
    <property type="entry name" value="ACP-like_sf"/>
</dbReference>
<dbReference type="FunFam" id="2.30.38.10:FF:000001">
    <property type="entry name" value="Non-ribosomal peptide synthetase PvdI"/>
    <property type="match status" value="1"/>
</dbReference>
<organism evidence="8 9">
    <name type="scientific">Burkholderia thailandensis</name>
    <dbReference type="NCBI Taxonomy" id="57975"/>
    <lineage>
        <taxon>Bacteria</taxon>
        <taxon>Pseudomonadati</taxon>
        <taxon>Pseudomonadota</taxon>
        <taxon>Betaproteobacteria</taxon>
        <taxon>Burkholderiales</taxon>
        <taxon>Burkholderiaceae</taxon>
        <taxon>Burkholderia</taxon>
        <taxon>pseudomallei group</taxon>
    </lineage>
</organism>
<name>A0AAW9CYQ4_BURTH</name>
<dbReference type="InterPro" id="IPR045851">
    <property type="entry name" value="AMP-bd_C_sf"/>
</dbReference>
<dbReference type="GO" id="GO:0005829">
    <property type="term" value="C:cytosol"/>
    <property type="evidence" value="ECO:0007669"/>
    <property type="project" value="TreeGrafter"/>
</dbReference>
<dbReference type="PROSITE" id="PS00012">
    <property type="entry name" value="PHOSPHOPANTETHEINE"/>
    <property type="match status" value="1"/>
</dbReference>
<dbReference type="GO" id="GO:0031177">
    <property type="term" value="F:phosphopantetheine binding"/>
    <property type="evidence" value="ECO:0007669"/>
    <property type="project" value="InterPro"/>
</dbReference>
<dbReference type="InterPro" id="IPR020845">
    <property type="entry name" value="AMP-binding_CS"/>
</dbReference>
<dbReference type="NCBIfam" id="TIGR01733">
    <property type="entry name" value="AA-adenyl-dom"/>
    <property type="match status" value="2"/>
</dbReference>
<sequence length="2969" mass="322527">MNQSYDVAETARRLRAGLAERLDVAGIDVDDPLVDHVGDALSLEWLVDVVRACGGTHATRVDVLACATLRELAALVERAGGPARAPRAASPDTPPVPEDAGDAPASPAQEDLWLAAQVQEEGAAYHLSIALRFDAPVEGVPMRRALAEVIARHPSLRTTFRHDARGLRQCVRAGAEVEIDWSEAALPMPDEAGERESRLRDALTRFAQPRFDLHAGPLLRACLHRVAPDGDVLQVVVHHIVFDAWSRQVVSRDIVDAYHALRAGRAIAWSATPASPGAFARGQRAALTPQRTARLREYWRAQLADVPQVLDLPTDFTRPAVRDGAGATAVRTLPAALAERLAAVGARHGASLFMTLLAAWQILLWRYSRQHEFAIGTPMAARDAGAFESTVGYLVNTVVLRACVRADEPFGGLLARVAQTTLDAHEHKALPLREVIELAGASRNPSHTPLFQVMFEFHNERPGAGAGQAEPVRTVPHDVGAAKYDLSLEIAYRDDGLACTLEYATALFARSSIDGMLAQYAALLGQIATMPGAAVASLSCMPDDERDKVTRTWNATAFERTGSPLIHARFDARVRARPEAIALRTDGAAMTYASLGERVDALAGRLLERTRGEPQCIAICFERSFDMVIAILATLKAGCTYVPIDPQLPADRVAFMLSDSAAAMLLTIEPVRRERFSSFDIETLCIDEPAPPRAAWPRAAMPAVDPHAAAYVLYTSGSTGKPKGVVVTHANVTNLLDVMEASYPLGAGDSYLLKTNYAFDVSVPELFGWFVGHGSLAILAPQAEGSPDLIVAALLRHGVTHVNFTPSLLRQFVTEAAADARFAREHRLRHVFVIGEELTNALANDALRALRPAAIYNMYGPTEATVFATGHAHAAPIPNGKVPIGRALGNMRVYVLDERMRPMPIGMPGDLYIAGDGVARGYLNRDELNAERFLPDPFTPGGRIYMTGDLARWTRDGTLEFLGRIDQQIKIRGYRVELDEIASALNAHPLVDEAAVILKREQDGAARLVAYVVPANGVEPASSPSEHARLRDALAGALERRLPDYMMPAAYVLAPSLPKGITGKLDRKALEALPVDLPVRHAAIGAVAPRNDAERTLCGIWQAVLRVPALGVTDNFFAVGGDSILSIQVAARARQQGIVFSARDIFRHQTVELLAANVRWRTPSDERQPSAGDMPLLPIHHWFFAVDSTHVDHYHQSRLLDVPAGVDADFVAAWLEALVARHDALRLRLRDTREGWRAHFADPSAHDASARLAVCDLAWADTSDAAIDAFFADARRRVNLADGPLFVAALVPAGARGRGRLLLIGHHAIVDGVSWRVIVGDLRQAFAQWSARGSFALGPASDAYQAWARAIAAAADSPALHAQRAHWLRVLRAPAPSLRLDHGAGGDTTRRATRIWPFGLNAADTRALLADTHRAYRTQTIELLLAGLLLAFRRWRGHDTLRLALEGHGREADALARYGVERTLLDVGETVGWFTSYYPLWMTLSGAAQAADPAAAAIMAVKAHYRATPHHGLGYGILRHVMGDPELAAEEAAHAPEIVFNYLGQFDVADDETAGIAVLDLSSRDDIAAARPREHALGINGEVKDGCLAFEIDYSADAFDDESIAALGEHFAHALREIAGHCNARAAWCPTPEDFPLAAVTQDELAAWHARHPSLETLYPATAIQWGMVFHSLLPNQASAYTNQVYASVGGGAFDAARLRRAWETVIERHAALRTAFVGFEREQPLQIVVAHAACPWRDIDHRHLAPDARDAAFEALLAADKAAPFDFGCAPLMRFHLVRDDDAQYRFVWTYHHAVLDGWSVQLIWSDLLRAYEALAAGRAAALPAAVQFDAVIAWRQQRSSDADKRYWREQIGARTQRTVLSIEQAGLAAQAHGAPVVVERSLDEAATQRLAAAARACRVTLASVLQAAWALLLARHSGEAAPVFGVTSSGRAIDVPGVETIVGPLIATVPARVDVDAAMPLGDWLSAVHERHVEREAHAQLELVDILRESGVRGGQPLFDSLLVVENYPLAELSAARILGLRDYGYAEQTHYGLTVSATPGARLRIEIDFDRSRFHIEDIEAMADNLKAVLSRIPDDLARPVGDVLGGGETARARPRADGETPLSCVLRQGELRLGRHLVPHLVEDHAAATPERRALVYNERAYRYDELNRAANRIANRLMQAFPDLGTDSLVGVRVSRSDRLVLTVLAIWKIGAAYIPIDPVLPEQRMREMLELANAKALVVDAAVAAAEPAVAGVPRIVFDDLVKDDPSLEGNPDVHLSGNDLSYVLFTSGSTGKPKGAMIEHIGMLNNIANKALDLELDADSRVAQNSSMSFDVSVWQMFIALTQGGTTFVYDERVVNDIAGLIRRMAADGVTILEVVPTYLIAVVEYLEEHPDCVRPASLTYLIVNGETVDAALIRRWFALFPATKVINAYGPTEASDDITHHVMSPGDEIANPVPVGRALANFDIYIVDDELRPVPIGTRGEIVATGVGIGRGYIGMAGATVQAFVKSPFPDRYKGRLYRTGDLGEMREDGVLMFHGRKDRQVKIRGMRIELEEVEASLRAIPAVRQAAVLAIRPENREAFLCAYVVPLDGARDEIVDKLKAKLPPYMVPSVFRFEEELPQLPSGKVDRNRLREQCLSETPRASASASALAPRTPVELRLTEIFRDVLGHDAFGVLDDFFELGGDSFKAIRIAAKYGPPLEVTDIYDHPTIEALAAHLARAPEPERSIVPMAGDPATAKAVVVCIANAAGGPVNFFEMSRAMAAQARELAVFAVKLPRNAVDSDAAMLDEVTRLSNAVCDDLLAASGLPIIVFAQCNGSALAIAVARELARRSADVRALCVGGALMRTAIGKRDARTDDEILGFLGGIGSTLPGRPDERAFFLHDFRYDSWLADVYYNHLVDEASRGALAPLDIPAWCLVGTADPLVPQYETRYRDWSRIGSSVKLVEYAGVGHYLLRDCPEAVARTLGDAWEAVSCGSVEA</sequence>
<reference evidence="8" key="1">
    <citation type="submission" date="2018-08" db="EMBL/GenBank/DDBJ databases">
        <title>Identification of Burkholderia cepacia strains that express a Burkholderia pseudomallei-like capsular polysaccharide.</title>
        <authorList>
            <person name="Burtnick M.N."/>
            <person name="Vongsouvath M."/>
            <person name="Newton P."/>
            <person name="Wuthiekanun V."/>
            <person name="Limmathurotsakul D."/>
            <person name="Brett P.J."/>
            <person name="Chantratita N."/>
            <person name="Dance D.A."/>
        </authorList>
    </citation>
    <scope>NUCLEOTIDE SEQUENCE</scope>
    <source>
        <strain evidence="8">SBXCC001</strain>
    </source>
</reference>
<dbReference type="Proteomes" id="UP001272137">
    <property type="component" value="Unassembled WGS sequence"/>
</dbReference>
<dbReference type="SUPFAM" id="SSF53474">
    <property type="entry name" value="alpha/beta-Hydrolases"/>
    <property type="match status" value="1"/>
</dbReference>
<dbReference type="InterPro" id="IPR023213">
    <property type="entry name" value="CAT-like_dom_sf"/>
</dbReference>
<dbReference type="GO" id="GO:0044550">
    <property type="term" value="P:secondary metabolite biosynthetic process"/>
    <property type="evidence" value="ECO:0007669"/>
    <property type="project" value="TreeGrafter"/>
</dbReference>
<dbReference type="InterPro" id="IPR025110">
    <property type="entry name" value="AMP-bd_C"/>
</dbReference>
<dbReference type="Pfam" id="PF00550">
    <property type="entry name" value="PP-binding"/>
    <property type="match status" value="2"/>
</dbReference>
<dbReference type="InterPro" id="IPR010071">
    <property type="entry name" value="AA_adenyl_dom"/>
</dbReference>
<dbReference type="Pfam" id="PF00501">
    <property type="entry name" value="AMP-binding"/>
    <property type="match status" value="2"/>
</dbReference>
<dbReference type="SUPFAM" id="SSF47336">
    <property type="entry name" value="ACP-like"/>
    <property type="match status" value="2"/>
</dbReference>
<dbReference type="InterPro" id="IPR020806">
    <property type="entry name" value="PKS_PP-bd"/>
</dbReference>
<keyword evidence="4" id="KW-0479">Metal-binding</keyword>
<dbReference type="SUPFAM" id="SSF56801">
    <property type="entry name" value="Acetyl-CoA synthetase-like"/>
    <property type="match status" value="2"/>
</dbReference>
<evidence type="ECO:0000256" key="1">
    <source>
        <dbReference type="ARBA" id="ARBA00001957"/>
    </source>
</evidence>
<dbReference type="Gene3D" id="3.30.300.30">
    <property type="match status" value="2"/>
</dbReference>
<dbReference type="FunFam" id="3.30.300.30:FF:000015">
    <property type="entry name" value="Nonribosomal peptide synthase SidD"/>
    <property type="match status" value="1"/>
</dbReference>
<dbReference type="InterPro" id="IPR000873">
    <property type="entry name" value="AMP-dep_synth/lig_dom"/>
</dbReference>
<dbReference type="InterPro" id="IPR029058">
    <property type="entry name" value="AB_hydrolase_fold"/>
</dbReference>
<dbReference type="Gene3D" id="3.40.50.12780">
    <property type="entry name" value="N-terminal domain of ligase-like"/>
    <property type="match status" value="1"/>
</dbReference>
<dbReference type="Gene3D" id="3.40.50.1820">
    <property type="entry name" value="alpha/beta hydrolase"/>
    <property type="match status" value="1"/>
</dbReference>
<protein>
    <submittedName>
        <fullName evidence="8">Amino acid adenylation domain protein</fullName>
    </submittedName>
</protein>
<dbReference type="Gene3D" id="3.40.50.980">
    <property type="match status" value="2"/>
</dbReference>
<evidence type="ECO:0000256" key="3">
    <source>
        <dbReference type="ARBA" id="ARBA00022553"/>
    </source>
</evidence>
<dbReference type="Pfam" id="PF00668">
    <property type="entry name" value="Condensation"/>
    <property type="match status" value="3"/>
</dbReference>
<keyword evidence="5" id="KW-0677">Repeat</keyword>
<dbReference type="InterPro" id="IPR001242">
    <property type="entry name" value="Condensation_dom"/>
</dbReference>
<dbReference type="CDD" id="cd19531">
    <property type="entry name" value="LCL_NRPS-like"/>
    <property type="match status" value="1"/>
</dbReference>
<dbReference type="Gene3D" id="1.10.1200.10">
    <property type="entry name" value="ACP-like"/>
    <property type="match status" value="2"/>
</dbReference>
<evidence type="ECO:0000313" key="9">
    <source>
        <dbReference type="Proteomes" id="UP001272137"/>
    </source>
</evidence>
<dbReference type="Gene3D" id="2.30.38.10">
    <property type="entry name" value="Luciferase, Domain 3"/>
    <property type="match status" value="1"/>
</dbReference>
<dbReference type="PANTHER" id="PTHR45527">
    <property type="entry name" value="NONRIBOSOMAL PEPTIDE SYNTHETASE"/>
    <property type="match status" value="1"/>
</dbReference>
<dbReference type="SUPFAM" id="SSF52777">
    <property type="entry name" value="CoA-dependent acyltransferases"/>
    <property type="match status" value="6"/>
</dbReference>
<feature type="region of interest" description="Disordered" evidence="6">
    <location>
        <begin position="80"/>
        <end position="107"/>
    </location>
</feature>
<evidence type="ECO:0000256" key="5">
    <source>
        <dbReference type="ARBA" id="ARBA00022737"/>
    </source>
</evidence>
<evidence type="ECO:0000256" key="4">
    <source>
        <dbReference type="ARBA" id="ARBA00022723"/>
    </source>
</evidence>
<evidence type="ECO:0000313" key="8">
    <source>
        <dbReference type="EMBL" id="MDW9255765.1"/>
    </source>
</evidence>
<dbReference type="Pfam" id="PF13193">
    <property type="entry name" value="AMP-binding_C"/>
    <property type="match status" value="2"/>
</dbReference>
<dbReference type="Gene3D" id="3.30.559.30">
    <property type="entry name" value="Nonribosomal peptide synthetase, condensation domain"/>
    <property type="match status" value="3"/>
</dbReference>
<feature type="compositionally biased region" description="Low complexity" evidence="6">
    <location>
        <begin position="80"/>
        <end position="89"/>
    </location>
</feature>
<dbReference type="SMART" id="SM00823">
    <property type="entry name" value="PKS_PP"/>
    <property type="match status" value="2"/>
</dbReference>
<evidence type="ECO:0000256" key="6">
    <source>
        <dbReference type="SAM" id="MobiDB-lite"/>
    </source>
</evidence>
<dbReference type="GO" id="GO:0046872">
    <property type="term" value="F:metal ion binding"/>
    <property type="evidence" value="ECO:0007669"/>
    <property type="project" value="UniProtKB-KW"/>
</dbReference>
<feature type="domain" description="Carrier" evidence="7">
    <location>
        <begin position="1088"/>
        <end position="1162"/>
    </location>
</feature>
<comment type="cofactor">
    <cofactor evidence="1">
        <name>pantetheine 4'-phosphate</name>
        <dbReference type="ChEBI" id="CHEBI:47942"/>
    </cofactor>
</comment>
<gene>
    <name evidence="8" type="ORF">C7S16_1249</name>
</gene>
<evidence type="ECO:0000259" key="7">
    <source>
        <dbReference type="PROSITE" id="PS50075"/>
    </source>
</evidence>
<dbReference type="NCBIfam" id="TIGR01720">
    <property type="entry name" value="NRPS-para261"/>
    <property type="match status" value="1"/>
</dbReference>
<dbReference type="PROSITE" id="PS50075">
    <property type="entry name" value="CARRIER"/>
    <property type="match status" value="2"/>
</dbReference>
<dbReference type="GO" id="GO:0003824">
    <property type="term" value="F:catalytic activity"/>
    <property type="evidence" value="ECO:0007669"/>
    <property type="project" value="InterPro"/>
</dbReference>
<keyword evidence="3" id="KW-0597">Phosphoprotein</keyword>
<dbReference type="InterPro" id="IPR010060">
    <property type="entry name" value="NRPS_synth"/>
</dbReference>
<dbReference type="FunFam" id="1.10.1200.10:FF:000005">
    <property type="entry name" value="Nonribosomal peptide synthetase 1"/>
    <property type="match status" value="1"/>
</dbReference>
<keyword evidence="2" id="KW-0596">Phosphopantetheine</keyword>
<dbReference type="NCBIfam" id="NF003417">
    <property type="entry name" value="PRK04813.1"/>
    <property type="match status" value="2"/>
</dbReference>
<proteinExistence type="predicted"/>
<dbReference type="GO" id="GO:0043041">
    <property type="term" value="P:amino acid activation for nonribosomal peptide biosynthetic process"/>
    <property type="evidence" value="ECO:0007669"/>
    <property type="project" value="TreeGrafter"/>
</dbReference>
<dbReference type="RefSeq" id="WP_151274072.1">
    <property type="nucleotide sequence ID" value="NZ_JANUQN010000040.1"/>
</dbReference>
<dbReference type="CDD" id="cd05930">
    <property type="entry name" value="A_NRPS"/>
    <property type="match status" value="2"/>
</dbReference>
<dbReference type="InterPro" id="IPR006162">
    <property type="entry name" value="Ppantetheine_attach_site"/>
</dbReference>
<dbReference type="SMART" id="SM01294">
    <property type="entry name" value="PKS_PP_betabranch"/>
    <property type="match status" value="1"/>
</dbReference>
<comment type="caution">
    <text evidence="8">The sequence shown here is derived from an EMBL/GenBank/DDBJ whole genome shotgun (WGS) entry which is preliminary data.</text>
</comment>
<dbReference type="InterPro" id="IPR009081">
    <property type="entry name" value="PP-bd_ACP"/>
</dbReference>
<accession>A0AAW9CYQ4</accession>
<dbReference type="PANTHER" id="PTHR45527:SF1">
    <property type="entry name" value="FATTY ACID SYNTHASE"/>
    <property type="match status" value="1"/>
</dbReference>
<dbReference type="EMBL" id="QXCT01000002">
    <property type="protein sequence ID" value="MDW9255765.1"/>
    <property type="molecule type" value="Genomic_DNA"/>
</dbReference>
<dbReference type="PROSITE" id="PS00455">
    <property type="entry name" value="AMP_BINDING"/>
    <property type="match status" value="2"/>
</dbReference>
<feature type="domain" description="Carrier" evidence="7">
    <location>
        <begin position="2638"/>
        <end position="2709"/>
    </location>
</feature>
<dbReference type="InterPro" id="IPR042099">
    <property type="entry name" value="ANL_N_sf"/>
</dbReference>
<evidence type="ECO:0000256" key="2">
    <source>
        <dbReference type="ARBA" id="ARBA00022450"/>
    </source>
</evidence>
<dbReference type="Gene3D" id="3.30.559.10">
    <property type="entry name" value="Chloramphenicol acetyltransferase-like domain"/>
    <property type="match status" value="3"/>
</dbReference>